<keyword evidence="2" id="KW-0963">Cytoplasm</keyword>
<organism evidence="7 8">
    <name type="scientific">Porites evermanni</name>
    <dbReference type="NCBI Taxonomy" id="104178"/>
    <lineage>
        <taxon>Eukaryota</taxon>
        <taxon>Metazoa</taxon>
        <taxon>Cnidaria</taxon>
        <taxon>Anthozoa</taxon>
        <taxon>Hexacorallia</taxon>
        <taxon>Scleractinia</taxon>
        <taxon>Fungiina</taxon>
        <taxon>Poritidae</taxon>
        <taxon>Porites</taxon>
    </lineage>
</organism>
<comment type="caution">
    <text evidence="7">The sequence shown here is derived from an EMBL/GenBank/DDBJ whole genome shotgun (WGS) entry which is preliminary data.</text>
</comment>
<keyword evidence="5" id="KW-0206">Cytoskeleton</keyword>
<keyword evidence="4" id="KW-0009">Actin-binding</keyword>
<dbReference type="Proteomes" id="UP001159427">
    <property type="component" value="Unassembled WGS sequence"/>
</dbReference>
<dbReference type="SUPFAM" id="SSF47576">
    <property type="entry name" value="Calponin-homology domain, CH-domain"/>
    <property type="match status" value="1"/>
</dbReference>
<evidence type="ECO:0000313" key="7">
    <source>
        <dbReference type="EMBL" id="CAH3015675.1"/>
    </source>
</evidence>
<proteinExistence type="predicted"/>
<dbReference type="EMBL" id="CALNXI010000027">
    <property type="protein sequence ID" value="CAH3015675.1"/>
    <property type="molecule type" value="Genomic_DNA"/>
</dbReference>
<accession>A0ABN8LJS3</accession>
<evidence type="ECO:0000313" key="8">
    <source>
        <dbReference type="Proteomes" id="UP001159427"/>
    </source>
</evidence>
<keyword evidence="8" id="KW-1185">Reference proteome</keyword>
<dbReference type="InterPro" id="IPR028433">
    <property type="entry name" value="Parvin"/>
</dbReference>
<gene>
    <name evidence="7" type="ORF">PEVE_00020084</name>
</gene>
<dbReference type="PANTHER" id="PTHR12114">
    <property type="entry name" value="PARVIN"/>
    <property type="match status" value="1"/>
</dbReference>
<evidence type="ECO:0000256" key="3">
    <source>
        <dbReference type="ARBA" id="ARBA00022737"/>
    </source>
</evidence>
<evidence type="ECO:0000256" key="5">
    <source>
        <dbReference type="ARBA" id="ARBA00023212"/>
    </source>
</evidence>
<keyword evidence="6" id="KW-0812">Transmembrane</keyword>
<protein>
    <submittedName>
        <fullName evidence="7">Uncharacterized protein</fullName>
    </submittedName>
</protein>
<feature type="transmembrane region" description="Helical" evidence="6">
    <location>
        <begin position="5"/>
        <end position="25"/>
    </location>
</feature>
<evidence type="ECO:0000256" key="1">
    <source>
        <dbReference type="ARBA" id="ARBA00004245"/>
    </source>
</evidence>
<feature type="non-terminal residue" evidence="7">
    <location>
        <position position="1"/>
    </location>
</feature>
<evidence type="ECO:0000256" key="2">
    <source>
        <dbReference type="ARBA" id="ARBA00022490"/>
    </source>
</evidence>
<keyword evidence="6" id="KW-0472">Membrane</keyword>
<dbReference type="Gene3D" id="1.10.418.10">
    <property type="entry name" value="Calponin-like domain"/>
    <property type="match status" value="1"/>
</dbReference>
<evidence type="ECO:0000256" key="6">
    <source>
        <dbReference type="SAM" id="Phobius"/>
    </source>
</evidence>
<reference evidence="7 8" key="1">
    <citation type="submission" date="2022-05" db="EMBL/GenBank/DDBJ databases">
        <authorList>
            <consortium name="Genoscope - CEA"/>
            <person name="William W."/>
        </authorList>
    </citation>
    <scope>NUCLEOTIDE SEQUENCE [LARGE SCALE GENOMIC DNA]</scope>
</reference>
<comment type="subcellular location">
    <subcellularLocation>
        <location evidence="1">Cytoplasm</location>
        <location evidence="1">Cytoskeleton</location>
    </subcellularLocation>
</comment>
<evidence type="ECO:0000256" key="4">
    <source>
        <dbReference type="ARBA" id="ARBA00023203"/>
    </source>
</evidence>
<dbReference type="InterPro" id="IPR036872">
    <property type="entry name" value="CH_dom_sf"/>
</dbReference>
<sequence>FHDGVYLIFLLGLLEGFFVPLYQYYITPANKDQKVCCTEDRLVNNQGNPLNFLLFCLFVSLFFADVVQKDLKSTLRILYSLFQKYKNMK</sequence>
<feature type="non-terminal residue" evidence="7">
    <location>
        <position position="89"/>
    </location>
</feature>
<keyword evidence="6" id="KW-1133">Transmembrane helix</keyword>
<keyword evidence="3" id="KW-0677">Repeat</keyword>
<name>A0ABN8LJS3_9CNID</name>
<dbReference type="PANTHER" id="PTHR12114:SF4">
    <property type="entry name" value="GH23568P"/>
    <property type="match status" value="1"/>
</dbReference>
<feature type="transmembrane region" description="Helical" evidence="6">
    <location>
        <begin position="50"/>
        <end position="67"/>
    </location>
</feature>